<accession>A0ABR2XTG1</accession>
<name>A0ABR2XTG1_9PEZI</name>
<dbReference type="EMBL" id="JARVKM010000024">
    <property type="protein sequence ID" value="KAK9776977.1"/>
    <property type="molecule type" value="Genomic_DNA"/>
</dbReference>
<sequence length="547" mass="62540">MSPHRARNLPADAFSKVLYTFWQHGHTPLSEDDLSRRPQDHGTRKTQQKLHLGDLPGELLFEICIQFPSIDCLYRFARTCQAFAAFCHKHQRKIIKHWLLRQLPSSYVRLALLAFISSSAPLRRADEFDELLNELAYPRNIAEKHFDIDTAISLLRLGAHAEALINVVTEQSSNEMVRLHTFSETRRAVEALLIMDTAAMLFHRDDRDEILLRPSHPELLERFWNMFSPQKLLEINSAAALLHVAFKESTPFSTTNLYQRQTGIADANMERSKNPSPSRTVQPARPYREIRAMYDDETITVYQAYNADIASEAVKHQKLNASPLFKPVRMTWIKPSWCWMMYRSGYSYKDENQERILALKMRQEDFLNLLKKSKSTTEKTEGPEDGEKGGSSAGGAEVKVQWDPERTARLGRLDYRSIQIGIRGSLRTEWVDKWIVEIQDVTERARALKVALDENPESADQALVERGLMPLERAFEVSSSLREVLGMESHSKSDCGQGSPGAKLPDIYNRDRQELELTTRNVEPEMVECAQGRNATGLMTPNAPKSQ</sequence>
<organism evidence="2 3">
    <name type="scientific">Seiridium cardinale</name>
    <dbReference type="NCBI Taxonomy" id="138064"/>
    <lineage>
        <taxon>Eukaryota</taxon>
        <taxon>Fungi</taxon>
        <taxon>Dikarya</taxon>
        <taxon>Ascomycota</taxon>
        <taxon>Pezizomycotina</taxon>
        <taxon>Sordariomycetes</taxon>
        <taxon>Xylariomycetidae</taxon>
        <taxon>Amphisphaeriales</taxon>
        <taxon>Sporocadaceae</taxon>
        <taxon>Seiridium</taxon>
    </lineage>
</organism>
<dbReference type="Pfam" id="PF14124">
    <property type="entry name" value="DUF4291"/>
    <property type="match status" value="1"/>
</dbReference>
<dbReference type="InterPro" id="IPR025633">
    <property type="entry name" value="DUF4291"/>
</dbReference>
<dbReference type="Proteomes" id="UP001465668">
    <property type="component" value="Unassembled WGS sequence"/>
</dbReference>
<keyword evidence="2" id="KW-0547">Nucleotide-binding</keyword>
<evidence type="ECO:0000313" key="2">
    <source>
        <dbReference type="EMBL" id="KAK9776977.1"/>
    </source>
</evidence>
<gene>
    <name evidence="2" type="ORF">SCAR479_06378</name>
</gene>
<feature type="compositionally biased region" description="Basic and acidic residues" evidence="1">
    <location>
        <begin position="33"/>
        <end position="43"/>
    </location>
</feature>
<protein>
    <submittedName>
        <fullName evidence="2">ATP-dependent RNA helicase DHX8</fullName>
    </submittedName>
</protein>
<feature type="region of interest" description="Disordered" evidence="1">
    <location>
        <begin position="28"/>
        <end position="48"/>
    </location>
</feature>
<feature type="compositionally biased region" description="Basic and acidic residues" evidence="1">
    <location>
        <begin position="375"/>
        <end position="388"/>
    </location>
</feature>
<dbReference type="PANTHER" id="PTHR38567">
    <property type="entry name" value="DUF4291 DOMAIN-CONTAINING PROTEIN"/>
    <property type="match status" value="1"/>
</dbReference>
<comment type="caution">
    <text evidence="2">The sequence shown here is derived from an EMBL/GenBank/DDBJ whole genome shotgun (WGS) entry which is preliminary data.</text>
</comment>
<reference evidence="2 3" key="1">
    <citation type="submission" date="2024-02" db="EMBL/GenBank/DDBJ databases">
        <title>First draft genome assembly of two strains of Seiridium cardinale.</title>
        <authorList>
            <person name="Emiliani G."/>
            <person name="Scali E."/>
        </authorList>
    </citation>
    <scope>NUCLEOTIDE SEQUENCE [LARGE SCALE GENOMIC DNA]</scope>
    <source>
        <strain evidence="2 3">BM-138-000479</strain>
    </source>
</reference>
<keyword evidence="2" id="KW-0378">Hydrolase</keyword>
<proteinExistence type="predicted"/>
<feature type="region of interest" description="Disordered" evidence="1">
    <location>
        <begin position="373"/>
        <end position="401"/>
    </location>
</feature>
<keyword evidence="3" id="KW-1185">Reference proteome</keyword>
<evidence type="ECO:0000313" key="3">
    <source>
        <dbReference type="Proteomes" id="UP001465668"/>
    </source>
</evidence>
<evidence type="ECO:0000256" key="1">
    <source>
        <dbReference type="SAM" id="MobiDB-lite"/>
    </source>
</evidence>
<keyword evidence="2" id="KW-0347">Helicase</keyword>
<dbReference type="GO" id="GO:0004386">
    <property type="term" value="F:helicase activity"/>
    <property type="evidence" value="ECO:0007669"/>
    <property type="project" value="UniProtKB-KW"/>
</dbReference>
<dbReference type="PANTHER" id="PTHR38567:SF1">
    <property type="entry name" value="DUF4291 DOMAIN-CONTAINING PROTEIN"/>
    <property type="match status" value="1"/>
</dbReference>
<keyword evidence="2" id="KW-0067">ATP-binding</keyword>